<dbReference type="PANTHER" id="PTHR43022:SF1">
    <property type="entry name" value="PROTEIN SMF"/>
    <property type="match status" value="1"/>
</dbReference>
<dbReference type="OrthoDB" id="9785707at2"/>
<dbReference type="RefSeq" id="WP_129082022.1">
    <property type="nucleotide sequence ID" value="NZ_CP041070.1"/>
</dbReference>
<dbReference type="InterPro" id="IPR003488">
    <property type="entry name" value="DprA"/>
</dbReference>
<gene>
    <name evidence="3" type="ORF">CRV06_07725</name>
</gene>
<comment type="similarity">
    <text evidence="1">Belongs to the DprA/Smf family.</text>
</comment>
<dbReference type="PANTHER" id="PTHR43022">
    <property type="entry name" value="PROTEIN SMF"/>
    <property type="match status" value="1"/>
</dbReference>
<evidence type="ECO:0000259" key="2">
    <source>
        <dbReference type="Pfam" id="PF02481"/>
    </source>
</evidence>
<dbReference type="SUPFAM" id="SSF102405">
    <property type="entry name" value="MCP/YpsA-like"/>
    <property type="match status" value="1"/>
</dbReference>
<dbReference type="InterPro" id="IPR057666">
    <property type="entry name" value="DrpA_SLOG"/>
</dbReference>
<protein>
    <submittedName>
        <fullName evidence="3">DNA processing protein DprA</fullName>
    </submittedName>
</protein>
<dbReference type="STRING" id="877500.GCA_000935065_01592"/>
<keyword evidence="4" id="KW-1185">Reference proteome</keyword>
<dbReference type="GO" id="GO:0009294">
    <property type="term" value="P:DNA-mediated transformation"/>
    <property type="evidence" value="ECO:0007669"/>
    <property type="project" value="InterPro"/>
</dbReference>
<name>A0A4Q0XZK2_9BACT</name>
<organism evidence="3 4">
    <name type="scientific">Halarcobacter anaerophilus</name>
    <dbReference type="NCBI Taxonomy" id="877500"/>
    <lineage>
        <taxon>Bacteria</taxon>
        <taxon>Pseudomonadati</taxon>
        <taxon>Campylobacterota</taxon>
        <taxon>Epsilonproteobacteria</taxon>
        <taxon>Campylobacterales</taxon>
        <taxon>Arcobacteraceae</taxon>
        <taxon>Halarcobacter</taxon>
    </lineage>
</organism>
<evidence type="ECO:0000313" key="4">
    <source>
        <dbReference type="Proteomes" id="UP000290191"/>
    </source>
</evidence>
<evidence type="ECO:0000256" key="1">
    <source>
        <dbReference type="ARBA" id="ARBA00006525"/>
    </source>
</evidence>
<proteinExistence type="inferred from homology"/>
<reference evidence="3 4" key="1">
    <citation type="submission" date="2017-10" db="EMBL/GenBank/DDBJ databases">
        <title>Genomics of the genus Arcobacter.</title>
        <authorList>
            <person name="Perez-Cataluna A."/>
            <person name="Figueras M.J."/>
        </authorList>
    </citation>
    <scope>NUCLEOTIDE SEQUENCE [LARGE SCALE GENOMIC DNA]</scope>
    <source>
        <strain evidence="3 4">DSM 24636</strain>
    </source>
</reference>
<comment type="caution">
    <text evidence="3">The sequence shown here is derived from an EMBL/GenBank/DDBJ whole genome shotgun (WGS) entry which is preliminary data.</text>
</comment>
<dbReference type="Gene3D" id="3.40.50.450">
    <property type="match status" value="1"/>
</dbReference>
<dbReference type="AlphaFoldDB" id="A0A4Q0XZK2"/>
<sequence>MSQTATFRIKELNSMKKYPENIFFKGNLELLKKRKIAIVGSRHPNAYAKKITHKIANELAKREIVIVSGAAIGTDSIAHKAATPKNTIAVMANGLDIKYPAINAKLIESIEKEGLTLSSYKDGQKPRNYTFVQRNEIVVSLAQTLIVTYADEKSGTLTSIDYALKMGKKVYTIPHHLDDSLGTQKLLEEGKIHLIYNLEKFLNSFGEIKTKNDDLSNYLKTFPSYEEAVRKYKNRIFQLELEGEIKIENGYIKPV</sequence>
<evidence type="ECO:0000313" key="3">
    <source>
        <dbReference type="EMBL" id="RXJ63140.1"/>
    </source>
</evidence>
<dbReference type="Pfam" id="PF02481">
    <property type="entry name" value="DNA_processg_A"/>
    <property type="match status" value="1"/>
</dbReference>
<dbReference type="EMBL" id="PDKO01000005">
    <property type="protein sequence ID" value="RXJ63140.1"/>
    <property type="molecule type" value="Genomic_DNA"/>
</dbReference>
<accession>A0A4Q0XZK2</accession>
<feature type="domain" description="Smf/DprA SLOG" evidence="2">
    <location>
        <begin position="11"/>
        <end position="204"/>
    </location>
</feature>
<dbReference type="Proteomes" id="UP000290191">
    <property type="component" value="Unassembled WGS sequence"/>
</dbReference>